<protein>
    <submittedName>
        <fullName evidence="2">Uncharacterized protein</fullName>
    </submittedName>
</protein>
<evidence type="ECO:0000256" key="1">
    <source>
        <dbReference type="SAM" id="MobiDB-lite"/>
    </source>
</evidence>
<dbReference type="RefSeq" id="WP_187793635.1">
    <property type="nucleotide sequence ID" value="NZ_JACOQL010000003.1"/>
</dbReference>
<name>A0A926JCQ6_9RHOB</name>
<dbReference type="Proteomes" id="UP000608594">
    <property type="component" value="Unassembled WGS sequence"/>
</dbReference>
<comment type="caution">
    <text evidence="2">The sequence shown here is derived from an EMBL/GenBank/DDBJ whole genome shotgun (WGS) entry which is preliminary data.</text>
</comment>
<dbReference type="AlphaFoldDB" id="A0A926JCQ6"/>
<reference evidence="2" key="1">
    <citation type="submission" date="2020-08" db="EMBL/GenBank/DDBJ databases">
        <title>Paracoccus amoyensis sp. nov., isolated from the surface seawater at coast of Xiamen, Fujian.</title>
        <authorList>
            <person name="Lyu L."/>
        </authorList>
    </citation>
    <scope>NUCLEOTIDE SEQUENCE</scope>
    <source>
        <strain evidence="2">11-3</strain>
    </source>
</reference>
<feature type="region of interest" description="Disordered" evidence="1">
    <location>
        <begin position="1"/>
        <end position="20"/>
    </location>
</feature>
<keyword evidence="3" id="KW-1185">Reference proteome</keyword>
<accession>A0A926JCQ6</accession>
<evidence type="ECO:0000313" key="2">
    <source>
        <dbReference type="EMBL" id="MBC9247135.1"/>
    </source>
</evidence>
<dbReference type="EMBL" id="JACOQL010000003">
    <property type="protein sequence ID" value="MBC9247135.1"/>
    <property type="molecule type" value="Genomic_DNA"/>
</dbReference>
<gene>
    <name evidence="2" type="ORF">H4P12_10485</name>
</gene>
<evidence type="ECO:0000313" key="3">
    <source>
        <dbReference type="Proteomes" id="UP000608594"/>
    </source>
</evidence>
<organism evidence="2 3">
    <name type="scientific">Paracoccus amoyensis</name>
    <dbReference type="NCBI Taxonomy" id="2760093"/>
    <lineage>
        <taxon>Bacteria</taxon>
        <taxon>Pseudomonadati</taxon>
        <taxon>Pseudomonadota</taxon>
        <taxon>Alphaproteobacteria</taxon>
        <taxon>Rhodobacterales</taxon>
        <taxon>Paracoccaceae</taxon>
        <taxon>Paracoccus</taxon>
    </lineage>
</organism>
<feature type="compositionally biased region" description="Polar residues" evidence="1">
    <location>
        <begin position="1"/>
        <end position="16"/>
    </location>
</feature>
<sequence>MTNRSNLPTTSISSRARYNPVDSVSRFNHRSGLVAHIEGKPLLSEGSDPDLLAARLLEGGQSELWNARTDLPHRGWRH</sequence>
<proteinExistence type="predicted"/>